<sequence>MADRDTLVPMLTVADDAGTVQALVDAIIQAVEAERGPARSVSASMSWRTVPVTATAPREAFFARHETVEAAQAVGRVSAELIAPYPPGVPVLAPGEVITAEIVEGLRATRADGGRIAYAEDPSLATFQVIDVN</sequence>
<dbReference type="InterPro" id="IPR052357">
    <property type="entry name" value="Orn_Lys_Arg_decarboxylase-I"/>
</dbReference>
<evidence type="ECO:0000313" key="5">
    <source>
        <dbReference type="Proteomes" id="UP001197247"/>
    </source>
</evidence>
<comment type="cofactor">
    <cofactor evidence="1">
        <name>pyridoxal 5'-phosphate</name>
        <dbReference type="ChEBI" id="CHEBI:597326"/>
    </cofactor>
</comment>
<dbReference type="Gene3D" id="3.90.100.10">
    <property type="entry name" value="Orn/Lys/Arg decarboxylase, C-terminal domain"/>
    <property type="match status" value="1"/>
</dbReference>
<organism evidence="4 5">
    <name type="scientific">Kineosporia corallincola</name>
    <dbReference type="NCBI Taxonomy" id="2835133"/>
    <lineage>
        <taxon>Bacteria</taxon>
        <taxon>Bacillati</taxon>
        <taxon>Actinomycetota</taxon>
        <taxon>Actinomycetes</taxon>
        <taxon>Kineosporiales</taxon>
        <taxon>Kineosporiaceae</taxon>
        <taxon>Kineosporia</taxon>
    </lineage>
</organism>
<keyword evidence="2" id="KW-0663">Pyridoxal phosphate</keyword>
<name>A0ABS5TTC2_9ACTN</name>
<evidence type="ECO:0000256" key="2">
    <source>
        <dbReference type="ARBA" id="ARBA00022898"/>
    </source>
</evidence>
<keyword evidence="5" id="KW-1185">Reference proteome</keyword>
<dbReference type="Proteomes" id="UP001197247">
    <property type="component" value="Unassembled WGS sequence"/>
</dbReference>
<evidence type="ECO:0000313" key="4">
    <source>
        <dbReference type="EMBL" id="MBT0774043.1"/>
    </source>
</evidence>
<protein>
    <recommendedName>
        <fullName evidence="3">Orn/Lys/Arg decarboxylase C-terminal domain-containing protein</fullName>
    </recommendedName>
</protein>
<evidence type="ECO:0000259" key="3">
    <source>
        <dbReference type="Pfam" id="PF03711"/>
    </source>
</evidence>
<dbReference type="RefSeq" id="WP_214160584.1">
    <property type="nucleotide sequence ID" value="NZ_JAHBAY010000023.1"/>
</dbReference>
<dbReference type="PANTHER" id="PTHR43277">
    <property type="entry name" value="ARGININE DECARBOXYLASE"/>
    <property type="match status" value="1"/>
</dbReference>
<comment type="caution">
    <text evidence="4">The sequence shown here is derived from an EMBL/GenBank/DDBJ whole genome shotgun (WGS) entry which is preliminary data.</text>
</comment>
<dbReference type="InterPro" id="IPR008286">
    <property type="entry name" value="Prn/Lys/Arg_de-COase_C"/>
</dbReference>
<dbReference type="Pfam" id="PF03711">
    <property type="entry name" value="OKR_DC_1_C"/>
    <property type="match status" value="1"/>
</dbReference>
<gene>
    <name evidence="4" type="ORF">KIH74_34175</name>
</gene>
<dbReference type="PANTHER" id="PTHR43277:SF4">
    <property type="entry name" value="ARGININE DECARBOXYLASE"/>
    <property type="match status" value="1"/>
</dbReference>
<accession>A0ABS5TTC2</accession>
<dbReference type="InterPro" id="IPR036633">
    <property type="entry name" value="Prn/Lys/Arg_de-COase_C_sf"/>
</dbReference>
<dbReference type="SUPFAM" id="SSF55904">
    <property type="entry name" value="Ornithine decarboxylase C-terminal domain"/>
    <property type="match status" value="1"/>
</dbReference>
<reference evidence="4 5" key="1">
    <citation type="submission" date="2021-05" db="EMBL/GenBank/DDBJ databases">
        <title>Kineosporia and Streptomyces sp. nov. two new marine actinobacteria isolated from Coral.</title>
        <authorList>
            <person name="Buangrab K."/>
            <person name="Sutthacheep M."/>
            <person name="Yeemin T."/>
            <person name="Harunari E."/>
            <person name="Igarashi Y."/>
            <person name="Kanchanasin P."/>
            <person name="Tanasupawat S."/>
            <person name="Phongsopitanun W."/>
        </authorList>
    </citation>
    <scope>NUCLEOTIDE SEQUENCE [LARGE SCALE GENOMIC DNA]</scope>
    <source>
        <strain evidence="4 5">J2-2</strain>
    </source>
</reference>
<dbReference type="EMBL" id="JAHBAY010000023">
    <property type="protein sequence ID" value="MBT0774043.1"/>
    <property type="molecule type" value="Genomic_DNA"/>
</dbReference>
<proteinExistence type="predicted"/>
<feature type="domain" description="Orn/Lys/Arg decarboxylase C-terminal" evidence="3">
    <location>
        <begin position="21"/>
        <end position="104"/>
    </location>
</feature>
<evidence type="ECO:0000256" key="1">
    <source>
        <dbReference type="ARBA" id="ARBA00001933"/>
    </source>
</evidence>